<dbReference type="Gene3D" id="2.160.20.80">
    <property type="entry name" value="E3 ubiquitin-protein ligase SopA"/>
    <property type="match status" value="1"/>
</dbReference>
<dbReference type="EMBL" id="BOMN01000124">
    <property type="protein sequence ID" value="GIE25608.1"/>
    <property type="molecule type" value="Genomic_DNA"/>
</dbReference>
<dbReference type="InterPro" id="IPR001646">
    <property type="entry name" value="5peptide_repeat"/>
</dbReference>
<dbReference type="PANTHER" id="PTHR14136">
    <property type="entry name" value="BTB_POZ DOMAIN-CONTAINING PROTEIN KCTD9"/>
    <property type="match status" value="1"/>
</dbReference>
<dbReference type="Proteomes" id="UP000603200">
    <property type="component" value="Unassembled WGS sequence"/>
</dbReference>
<organism evidence="1 2">
    <name type="scientific">Winogradskya humida</name>
    <dbReference type="NCBI Taxonomy" id="113566"/>
    <lineage>
        <taxon>Bacteria</taxon>
        <taxon>Bacillati</taxon>
        <taxon>Actinomycetota</taxon>
        <taxon>Actinomycetes</taxon>
        <taxon>Micromonosporales</taxon>
        <taxon>Micromonosporaceae</taxon>
        <taxon>Winogradskya</taxon>
    </lineage>
</organism>
<dbReference type="PANTHER" id="PTHR14136:SF17">
    <property type="entry name" value="BTB_POZ DOMAIN-CONTAINING PROTEIN KCTD9"/>
    <property type="match status" value="1"/>
</dbReference>
<evidence type="ECO:0000313" key="1">
    <source>
        <dbReference type="EMBL" id="GIE25608.1"/>
    </source>
</evidence>
<dbReference type="RefSeq" id="WP_203842547.1">
    <property type="nucleotide sequence ID" value="NZ_BAAATV010000025.1"/>
</dbReference>
<dbReference type="Pfam" id="PF00805">
    <property type="entry name" value="Pentapeptide"/>
    <property type="match status" value="2"/>
</dbReference>
<reference evidence="1 2" key="1">
    <citation type="submission" date="2021-01" db="EMBL/GenBank/DDBJ databases">
        <title>Whole genome shotgun sequence of Actinoplanes humidus NBRC 14915.</title>
        <authorList>
            <person name="Komaki H."/>
            <person name="Tamura T."/>
        </authorList>
    </citation>
    <scope>NUCLEOTIDE SEQUENCE [LARGE SCALE GENOMIC DNA]</scope>
    <source>
        <strain evidence="1 2">NBRC 14915</strain>
    </source>
</reference>
<protein>
    <recommendedName>
        <fullName evidence="3">Pentapeptide repeat protein</fullName>
    </recommendedName>
</protein>
<evidence type="ECO:0008006" key="3">
    <source>
        <dbReference type="Google" id="ProtNLM"/>
    </source>
</evidence>
<sequence length="204" mass="21879">MQIRAVRDLKVVLPGDEPDDLPRWGRIPGDGEAVTEVVITGDIWSHATLENISMTRSWLTDADLSAMSLTAARLDRCVLTGCSLVGAHLDTVSLKDVIFENCRLDYATLSRLKAAGPVAFIGCSLTETTLSSCTLPTMTFDNCKLAGLSIENCDMRGVDLRGNSLTGLSAATALRGVVLSDSQLPALTQLLLDELSIIVAPEFR</sequence>
<proteinExistence type="predicted"/>
<dbReference type="SUPFAM" id="SSF141571">
    <property type="entry name" value="Pentapeptide repeat-like"/>
    <property type="match status" value="1"/>
</dbReference>
<name>A0ABQ4A433_9ACTN</name>
<gene>
    <name evidence="1" type="ORF">Ahu01nite_087100</name>
</gene>
<accession>A0ABQ4A433</accession>
<comment type="caution">
    <text evidence="1">The sequence shown here is derived from an EMBL/GenBank/DDBJ whole genome shotgun (WGS) entry which is preliminary data.</text>
</comment>
<dbReference type="InterPro" id="IPR051082">
    <property type="entry name" value="Pentapeptide-BTB/POZ_domain"/>
</dbReference>
<evidence type="ECO:0000313" key="2">
    <source>
        <dbReference type="Proteomes" id="UP000603200"/>
    </source>
</evidence>
<keyword evidence="2" id="KW-1185">Reference proteome</keyword>